<protein>
    <recommendedName>
        <fullName evidence="4">Fructose-1,6-bisphosphatase class 3</fullName>
        <shortName evidence="4">FBPase class 3</shortName>
        <ecNumber evidence="4">3.1.3.11</ecNumber>
    </recommendedName>
    <alternativeName>
        <fullName evidence="4">D-fructose-1,6-bisphosphate 1-phosphohydrolase class 3</fullName>
    </alternativeName>
</protein>
<dbReference type="Gene3D" id="3.60.21.10">
    <property type="match status" value="1"/>
</dbReference>
<dbReference type="UniPathway" id="UPA00138"/>
<dbReference type="PIRSF" id="PIRSF000906">
    <property type="entry name" value="FBPtase_Bacill"/>
    <property type="match status" value="1"/>
</dbReference>
<evidence type="ECO:0000313" key="5">
    <source>
        <dbReference type="EMBL" id="SET08940.1"/>
    </source>
</evidence>
<organism evidence="5 6">
    <name type="scientific">Enterocloster lavalensis</name>
    <dbReference type="NCBI Taxonomy" id="460384"/>
    <lineage>
        <taxon>Bacteria</taxon>
        <taxon>Bacillati</taxon>
        <taxon>Bacillota</taxon>
        <taxon>Clostridia</taxon>
        <taxon>Lachnospirales</taxon>
        <taxon>Lachnospiraceae</taxon>
        <taxon>Enterocloster</taxon>
    </lineage>
</organism>
<dbReference type="InterPro" id="IPR009164">
    <property type="entry name" value="FBPtase_class3"/>
</dbReference>
<dbReference type="InterPro" id="IPR029052">
    <property type="entry name" value="Metallo-depent_PP-like"/>
</dbReference>
<evidence type="ECO:0000256" key="2">
    <source>
        <dbReference type="ARBA" id="ARBA00023211"/>
    </source>
</evidence>
<keyword evidence="1 4" id="KW-0378">Hydrolase</keyword>
<comment type="catalytic activity">
    <reaction evidence="4">
        <text>beta-D-fructose 1,6-bisphosphate + H2O = beta-D-fructose 6-phosphate + phosphate</text>
        <dbReference type="Rhea" id="RHEA:11064"/>
        <dbReference type="ChEBI" id="CHEBI:15377"/>
        <dbReference type="ChEBI" id="CHEBI:32966"/>
        <dbReference type="ChEBI" id="CHEBI:43474"/>
        <dbReference type="ChEBI" id="CHEBI:57634"/>
        <dbReference type="EC" id="3.1.3.11"/>
    </reaction>
</comment>
<dbReference type="HAMAP" id="MF_01854">
    <property type="entry name" value="FBPase_class3"/>
    <property type="match status" value="1"/>
</dbReference>
<dbReference type="Proteomes" id="UP000198508">
    <property type="component" value="Unassembled WGS sequence"/>
</dbReference>
<dbReference type="GO" id="GO:0006094">
    <property type="term" value="P:gluconeogenesis"/>
    <property type="evidence" value="ECO:0007669"/>
    <property type="project" value="UniProtKB-UniRule"/>
</dbReference>
<evidence type="ECO:0000256" key="4">
    <source>
        <dbReference type="HAMAP-Rule" id="MF_01854"/>
    </source>
</evidence>
<dbReference type="RefSeq" id="WP_092360700.1">
    <property type="nucleotide sequence ID" value="NZ_CAKXUV010000089.1"/>
</dbReference>
<reference evidence="6" key="1">
    <citation type="submission" date="2016-10" db="EMBL/GenBank/DDBJ databases">
        <authorList>
            <person name="Varghese N."/>
            <person name="Submissions S."/>
        </authorList>
    </citation>
    <scope>NUCLEOTIDE SEQUENCE [LARGE SCALE GENOMIC DNA]</scope>
    <source>
        <strain evidence="6">NLAE-zl-G277</strain>
    </source>
</reference>
<dbReference type="SUPFAM" id="SSF56300">
    <property type="entry name" value="Metallo-dependent phosphatases"/>
    <property type="match status" value="1"/>
</dbReference>
<keyword evidence="3 4" id="KW-0119">Carbohydrate metabolism</keyword>
<dbReference type="Pfam" id="PF06874">
    <property type="entry name" value="FBPase_2"/>
    <property type="match status" value="1"/>
</dbReference>
<dbReference type="STRING" id="460384.SAMN05216313_10269"/>
<keyword evidence="6" id="KW-1185">Reference proteome</keyword>
<sequence>MRDLETRYLERLAELYPTIAAASTEVINLEAILNLPKGTEHFLTDIHGEYEAFAHVLKNGSGAVRRKVADVFGNTLSNRDKQSLATLIYYPREKMAQILKTAKNPEDWYKITLYRLIEISKRASSKYTRSKVRKALPPEFAYVIEELITEKVDVRDKESYYNAIVNTIIRVDRARECIIAMCELIQRLTVDHLHILGDIYDRGPGPHIIMDKLMTYHSIDIQWGNHDILWMGAAAGQRGCIANVIRICARYGNLDILEDGYGINLLPLATFALDTYGDDPCACFILKGAGAAEGGEAELNMRMHKAISVIQFKVEGQLIRRYPEFGLESRMLLHHIDFERGVLELDGKEYPMLDCNFPTVDPADPYRLSDQEQEIMDRLERAFCNCEKLQQHMRFLLAKGSLYKVYNGNLLYHGCIPLNEDGTFRNVTLWGRTYCGKELYEVLDSYVRKGFVAVDEAERERGRVTMWYIWLHENSPLFGKDKMATFERYFLSDPETHRERKNPYYRLLEDEQVADRILAEFGLPSQGSHIVNGHVPVRQGSGESPVKCGGKVLVIDGGFSKAYQGETGIAGYTLIYNSYGLILAAHEPFESTEAAIEKESDIHSDSIVVKRVAERKLVGDTDVGREIKEKIQDLEKLLGAYRSGAIVERFPIKGK</sequence>
<keyword evidence="2 4" id="KW-0464">Manganese</keyword>
<accession>A0A1I0BRM6</accession>
<dbReference type="AlphaFoldDB" id="A0A1I0BRM6"/>
<dbReference type="EMBL" id="FOIM01000002">
    <property type="protein sequence ID" value="SET08940.1"/>
    <property type="molecule type" value="Genomic_DNA"/>
</dbReference>
<evidence type="ECO:0000256" key="3">
    <source>
        <dbReference type="ARBA" id="ARBA00023277"/>
    </source>
</evidence>
<dbReference type="GO" id="GO:0042132">
    <property type="term" value="F:fructose 1,6-bisphosphate 1-phosphatase activity"/>
    <property type="evidence" value="ECO:0007669"/>
    <property type="project" value="UniProtKB-UniRule"/>
</dbReference>
<gene>
    <name evidence="4" type="primary">fbp</name>
    <name evidence="5" type="ORF">SAMN05216313_10269</name>
</gene>
<comment type="pathway">
    <text evidence="4">Carbohydrate biosynthesis; gluconeogenesis.</text>
</comment>
<comment type="cofactor">
    <cofactor evidence="4">
        <name>Mn(2+)</name>
        <dbReference type="ChEBI" id="CHEBI:29035"/>
    </cofactor>
</comment>
<comment type="similarity">
    <text evidence="4">Belongs to the FBPase class 3 family.</text>
</comment>
<dbReference type="EC" id="3.1.3.11" evidence="4"/>
<evidence type="ECO:0000313" key="6">
    <source>
        <dbReference type="Proteomes" id="UP000198508"/>
    </source>
</evidence>
<name>A0A1I0BRM6_9FIRM</name>
<proteinExistence type="inferred from homology"/>
<evidence type="ECO:0000256" key="1">
    <source>
        <dbReference type="ARBA" id="ARBA00022801"/>
    </source>
</evidence>